<accession>A0A0W0XQJ4</accession>
<organism evidence="2 3">
    <name type="scientific">Legionella rubrilucens</name>
    <dbReference type="NCBI Taxonomy" id="458"/>
    <lineage>
        <taxon>Bacteria</taxon>
        <taxon>Pseudomonadati</taxon>
        <taxon>Pseudomonadota</taxon>
        <taxon>Gammaproteobacteria</taxon>
        <taxon>Legionellales</taxon>
        <taxon>Legionellaceae</taxon>
        <taxon>Legionella</taxon>
    </lineage>
</organism>
<dbReference type="AlphaFoldDB" id="A0A0W0XQJ4"/>
<dbReference type="Proteomes" id="UP000054608">
    <property type="component" value="Unassembled WGS sequence"/>
</dbReference>
<evidence type="ECO:0000313" key="2">
    <source>
        <dbReference type="EMBL" id="KTD46659.1"/>
    </source>
</evidence>
<feature type="region of interest" description="Disordered" evidence="1">
    <location>
        <begin position="1"/>
        <end position="56"/>
    </location>
</feature>
<protein>
    <submittedName>
        <fullName evidence="2">Uncharacterized protein</fullName>
    </submittedName>
</protein>
<dbReference type="RefSeq" id="WP_058531678.1">
    <property type="nucleotide sequence ID" value="NZ_CAAAIN010000005.1"/>
</dbReference>
<keyword evidence="3" id="KW-1185">Reference proteome</keyword>
<feature type="region of interest" description="Disordered" evidence="1">
    <location>
        <begin position="96"/>
        <end position="122"/>
    </location>
</feature>
<gene>
    <name evidence="2" type="ORF">Lrub_1581</name>
</gene>
<comment type="caution">
    <text evidence="2">The sequence shown here is derived from an EMBL/GenBank/DDBJ whole genome shotgun (WGS) entry which is preliminary data.</text>
</comment>
<evidence type="ECO:0000256" key="1">
    <source>
        <dbReference type="SAM" id="MobiDB-lite"/>
    </source>
</evidence>
<feature type="compositionally biased region" description="Low complexity" evidence="1">
    <location>
        <begin position="7"/>
        <end position="20"/>
    </location>
</feature>
<feature type="compositionally biased region" description="Low complexity" evidence="1">
    <location>
        <begin position="34"/>
        <end position="46"/>
    </location>
</feature>
<proteinExistence type="predicted"/>
<dbReference type="PATRIC" id="fig|458.5.peg.1650"/>
<reference evidence="2 3" key="1">
    <citation type="submission" date="2015-11" db="EMBL/GenBank/DDBJ databases">
        <title>Genomic analysis of 38 Legionella species identifies large and diverse effector repertoires.</title>
        <authorList>
            <person name="Burstein D."/>
            <person name="Amaro F."/>
            <person name="Zusman T."/>
            <person name="Lifshitz Z."/>
            <person name="Cohen O."/>
            <person name="Gilbert J.A."/>
            <person name="Pupko T."/>
            <person name="Shuman H.A."/>
            <person name="Segal G."/>
        </authorList>
    </citation>
    <scope>NUCLEOTIDE SEQUENCE [LARGE SCALE GENOMIC DNA]</scope>
    <source>
        <strain evidence="2 3">WA-270A-C2</strain>
    </source>
</reference>
<name>A0A0W0XQJ4_9GAMM</name>
<sequence>MSGTELSGSIPNPTSTTPSPGAGGSSNKDDDLLNTINQTQTGNNQQDNDENDPHMKQLEELLQFVEDINSQVTGAINQAISPALGAAGSALSQGFNSVQGMFSSGGTGAGSEDAPQSNQDDTMGMGGDGIEMSMMSSDTMTDPMDAIENMPELDQFESIVSGPSQGQGQDMDLEQEVTEGVSMVM</sequence>
<dbReference type="OrthoDB" id="5654309at2"/>
<evidence type="ECO:0000313" key="3">
    <source>
        <dbReference type="Proteomes" id="UP000054608"/>
    </source>
</evidence>
<dbReference type="EMBL" id="LNYT01000020">
    <property type="protein sequence ID" value="KTD46659.1"/>
    <property type="molecule type" value="Genomic_DNA"/>
</dbReference>